<dbReference type="EMBL" id="MCGR01000139">
    <property type="protein sequence ID" value="ORY40901.1"/>
    <property type="molecule type" value="Genomic_DNA"/>
</dbReference>
<dbReference type="GO" id="GO:0006886">
    <property type="term" value="P:intracellular protein transport"/>
    <property type="evidence" value="ECO:0007669"/>
    <property type="project" value="UniProtKB-UniRule"/>
</dbReference>
<evidence type="ECO:0000256" key="4">
    <source>
        <dbReference type="ARBA" id="ARBA00022833"/>
    </source>
</evidence>
<evidence type="ECO:0000256" key="5">
    <source>
        <dbReference type="ARBA" id="ARBA00023136"/>
    </source>
</evidence>
<reference evidence="12 13" key="1">
    <citation type="submission" date="2016-07" db="EMBL/GenBank/DDBJ databases">
        <title>Pervasive Adenine N6-methylation of Active Genes in Fungi.</title>
        <authorList>
            <consortium name="DOE Joint Genome Institute"/>
            <person name="Mondo S.J."/>
            <person name="Dannebaum R.O."/>
            <person name="Kuo R.C."/>
            <person name="Labutti K."/>
            <person name="Haridas S."/>
            <person name="Kuo A."/>
            <person name="Salamov A."/>
            <person name="Ahrendt S.R."/>
            <person name="Lipzen A."/>
            <person name="Sullivan W."/>
            <person name="Andreopoulos W.B."/>
            <person name="Clum A."/>
            <person name="Lindquist E."/>
            <person name="Daum C."/>
            <person name="Ramamoorthy G.K."/>
            <person name="Gryganskyi A."/>
            <person name="Culley D."/>
            <person name="Magnuson J.K."/>
            <person name="James T.Y."/>
            <person name="O'Malley M.A."/>
            <person name="Stajich J.E."/>
            <person name="Spatafora J.W."/>
            <person name="Visel A."/>
            <person name="Grigoriev I.V."/>
        </authorList>
    </citation>
    <scope>NUCLEOTIDE SEQUENCE [LARGE SCALE GENOMIC DNA]</scope>
    <source>
        <strain evidence="12 13">62-1032</strain>
    </source>
</reference>
<dbReference type="AlphaFoldDB" id="A0A1Y2C1L0"/>
<dbReference type="Pfam" id="PF05131">
    <property type="entry name" value="Pep3_Vps18"/>
    <property type="match status" value="1"/>
</dbReference>
<dbReference type="GO" id="GO:0006904">
    <property type="term" value="P:vesicle docking involved in exocytosis"/>
    <property type="evidence" value="ECO:0007669"/>
    <property type="project" value="TreeGrafter"/>
</dbReference>
<keyword evidence="13" id="KW-1185">Reference proteome</keyword>
<dbReference type="InterPro" id="IPR058919">
    <property type="entry name" value="Pep3/Vps18_RING_C"/>
</dbReference>
<organism evidence="12 13">
    <name type="scientific">Leucosporidium creatinivorum</name>
    <dbReference type="NCBI Taxonomy" id="106004"/>
    <lineage>
        <taxon>Eukaryota</taxon>
        <taxon>Fungi</taxon>
        <taxon>Dikarya</taxon>
        <taxon>Basidiomycota</taxon>
        <taxon>Pucciniomycotina</taxon>
        <taxon>Microbotryomycetes</taxon>
        <taxon>Leucosporidiales</taxon>
        <taxon>Leucosporidium</taxon>
    </lineage>
</organism>
<keyword evidence="5" id="KW-0472">Membrane</keyword>
<evidence type="ECO:0000256" key="2">
    <source>
        <dbReference type="ARBA" id="ARBA00022723"/>
    </source>
</evidence>
<dbReference type="PANTHER" id="PTHR23323">
    <property type="entry name" value="VACUOLAR PROTEIN SORTING-ASSOCIATED PROTEIN"/>
    <property type="match status" value="1"/>
</dbReference>
<evidence type="ECO:0000256" key="1">
    <source>
        <dbReference type="ARBA" id="ARBA00010454"/>
    </source>
</evidence>
<dbReference type="InterPro" id="IPR000547">
    <property type="entry name" value="Clathrin_H-chain/VPS_repeat"/>
</dbReference>
<dbReference type="GO" id="GO:0030897">
    <property type="term" value="C:HOPS complex"/>
    <property type="evidence" value="ECO:0007669"/>
    <property type="project" value="TreeGrafter"/>
</dbReference>
<proteinExistence type="inferred from homology"/>
<keyword evidence="2" id="KW-0479">Metal-binding</keyword>
<name>A0A1Y2C1L0_9BASI</name>
<evidence type="ECO:0000256" key="8">
    <source>
        <dbReference type="SAM" id="Coils"/>
    </source>
</evidence>
<feature type="coiled-coil region" evidence="8">
    <location>
        <begin position="907"/>
        <end position="941"/>
    </location>
</feature>
<dbReference type="FunCoup" id="A0A1Y2C1L0">
    <property type="interactions" value="531"/>
</dbReference>
<dbReference type="Pfam" id="PF26148">
    <property type="entry name" value="VPS18_RING_C"/>
    <property type="match status" value="1"/>
</dbReference>
<dbReference type="OrthoDB" id="1845386at2759"/>
<feature type="compositionally biased region" description="Polar residues" evidence="9">
    <location>
        <begin position="380"/>
        <end position="389"/>
    </location>
</feature>
<evidence type="ECO:0000259" key="11">
    <source>
        <dbReference type="Pfam" id="PF26148"/>
    </source>
</evidence>
<evidence type="ECO:0000313" key="12">
    <source>
        <dbReference type="EMBL" id="ORY40901.1"/>
    </source>
</evidence>
<dbReference type="PROSITE" id="PS50236">
    <property type="entry name" value="CHCR"/>
    <property type="match status" value="1"/>
</dbReference>
<feature type="domain" description="Pep3/Vps18 beta-propeller" evidence="10">
    <location>
        <begin position="40"/>
        <end position="473"/>
    </location>
</feature>
<keyword evidence="4" id="KW-0862">Zinc</keyword>
<dbReference type="STRING" id="106004.A0A1Y2C1L0"/>
<dbReference type="GO" id="GO:0008270">
    <property type="term" value="F:zinc ion binding"/>
    <property type="evidence" value="ECO:0007669"/>
    <property type="project" value="UniProtKB-KW"/>
</dbReference>
<gene>
    <name evidence="12" type="ORF">BCR35DRAFT_316480</name>
</gene>
<keyword evidence="8" id="KW-0175">Coiled coil</keyword>
<feature type="region of interest" description="Disordered" evidence="9">
    <location>
        <begin position="377"/>
        <end position="400"/>
    </location>
</feature>
<dbReference type="PANTHER" id="PTHR23323:SF26">
    <property type="entry name" value="VACUOLAR PROTEIN SORTING-ASSOCIATED PROTEIN 18 HOMOLOG"/>
    <property type="match status" value="1"/>
</dbReference>
<protein>
    <submittedName>
        <fullName evidence="12">Pep3/Vps18/deep orange family-domain-containing protein</fullName>
    </submittedName>
</protein>
<dbReference type="InterPro" id="IPR007810">
    <property type="entry name" value="Pep3/Vps18_beta-prop"/>
</dbReference>
<dbReference type="InParanoid" id="A0A1Y2C1L0"/>
<evidence type="ECO:0000259" key="10">
    <source>
        <dbReference type="Pfam" id="PF05131"/>
    </source>
</evidence>
<sequence length="1128" mass="125060">MEQSMAISQTTTSQLSASLQLPAHLLTPSPPSLSQADDSPIFSLGRVQFALSSPLFSLSCTANILLLCLNGVPRPSPNSTSGGQPPQLIRIDLDRPTEVDNIDLAIPPPVQTRDGPVSTLHRVHADPSGRHVIVSTTTGDNFYVFVGTLPAGSSTSAGRRAKPLARLKGAVIDAVSWSPSATSSSAASFSTREILLGTATGQILETTLLDPALAESSSFSLPVPGRSGAPERYVKHLYTLAERQSITGLRCETWGKRAAIIVTTKTRIYQFIGSLSGRREEEGGILEPMFQQYTSGEVQPKSLELPGEPLNSELHFFAPLRTDSKGVVMGATLPKSVAWLTGPGIYHGTLSFPPPSSDHLHPGDGIIESASLVPYPAEPSSPTHVSSSYDKFHAGHEDDEGRTEMPISMALTEWHFVLLYEDKIRVIGLLSDKVVYEEPLDLPPGVRPLRLSTDPLRKTCWMHTDQSIFELVIKDEDRDVWKIYLGRSNWELARRYAKTPRQRDQVLAAEADAYFAMGRYIQSAQCYAQSSKSFEEVVLRFVDKNERDALRYYLVAKLERLRRTDLTQRMMLATWLVEIYLSKINQLEDIAAAERSPDDVENLKVEKSLLEDEMRQFLSTYKENLDRKTVFDLLDRHGRDEMTLYYASIVGDHERIITHWVFEANWTKALEALNKQEGLDLYYRFAPVLIRHAPKETVETFMRQPSLDVRRLIPAVSAPQRRSPSASNDTRSSSEHVIKYLQYSILQLQNTDASVHNTLLTLFATDSSADEADFLHFLAVSPNNPDTGDPYYDLDYALRLCRANKRVQACVLIYSKMGLYESSVDLALEHDDLELAKLNADKPEDDDLLRKKLWLKIARYVVGQKNDIKTAMRFLESTDLLKIEDILPFFPDFVVIDDFKDEICSALEGYSAHIERLKDDMDEATRSAEAIKSDIADLRNRFVVVDASEKCGSCGLPLLTRQFYVFPCQHSFHADCLINEVTKHLSPTALRRMLDLQSQLSPSSAPSRPHRRNLVEDTQNQGLKLAAASVQGLDQLRKLVLPDALLGIIGGAIPGKQLMGRVGGPFGGGGDGVVPSVGANLSASAKKEAGEKQGLREALDELLASSCVLCEGAITSVDRGFVDEGEEM</sequence>
<dbReference type="GO" id="GO:0048284">
    <property type="term" value="P:organelle fusion"/>
    <property type="evidence" value="ECO:0007669"/>
    <property type="project" value="TreeGrafter"/>
</dbReference>
<feature type="repeat" description="CHCR" evidence="7">
    <location>
        <begin position="710"/>
        <end position="870"/>
    </location>
</feature>
<accession>A0A1Y2C1L0</accession>
<evidence type="ECO:0000256" key="9">
    <source>
        <dbReference type="SAM" id="MobiDB-lite"/>
    </source>
</evidence>
<evidence type="ECO:0000256" key="7">
    <source>
        <dbReference type="PROSITE-ProRule" id="PRU01006"/>
    </source>
</evidence>
<comment type="subcellular location">
    <subcellularLocation>
        <location evidence="6">Endomembrane system</location>
        <topology evidence="6">Peripheral membrane protein</topology>
        <orientation evidence="6">Cytoplasmic side</orientation>
    </subcellularLocation>
</comment>
<dbReference type="Proteomes" id="UP000193467">
    <property type="component" value="Unassembled WGS sequence"/>
</dbReference>
<dbReference type="CDD" id="cd16462">
    <property type="entry name" value="RING-H2_Pep3p-like"/>
    <property type="match status" value="1"/>
</dbReference>
<comment type="caution">
    <text evidence="12">The sequence shown here is derived from an EMBL/GenBank/DDBJ whole genome shotgun (WGS) entry which is preliminary data.</text>
</comment>
<dbReference type="GO" id="GO:0030674">
    <property type="term" value="F:protein-macromolecule adaptor activity"/>
    <property type="evidence" value="ECO:0007669"/>
    <property type="project" value="TreeGrafter"/>
</dbReference>
<dbReference type="GO" id="GO:0007032">
    <property type="term" value="P:endosome organization"/>
    <property type="evidence" value="ECO:0007669"/>
    <property type="project" value="TreeGrafter"/>
</dbReference>
<comment type="similarity">
    <text evidence="1">Belongs to the VPS18 family.</text>
</comment>
<evidence type="ECO:0000313" key="13">
    <source>
        <dbReference type="Proteomes" id="UP000193467"/>
    </source>
</evidence>
<keyword evidence="3" id="KW-0863">Zinc-finger</keyword>
<evidence type="ECO:0000256" key="3">
    <source>
        <dbReference type="ARBA" id="ARBA00022771"/>
    </source>
</evidence>
<dbReference type="GO" id="GO:0007033">
    <property type="term" value="P:vacuole organization"/>
    <property type="evidence" value="ECO:0007669"/>
    <property type="project" value="TreeGrafter"/>
</dbReference>
<feature type="domain" description="Pep3/Vps18 RING C-terminal" evidence="11">
    <location>
        <begin position="945"/>
        <end position="1003"/>
    </location>
</feature>
<evidence type="ECO:0000256" key="6">
    <source>
        <dbReference type="ARBA" id="ARBA00029433"/>
    </source>
</evidence>
<dbReference type="GO" id="GO:0005768">
    <property type="term" value="C:endosome"/>
    <property type="evidence" value="ECO:0007669"/>
    <property type="project" value="TreeGrafter"/>
</dbReference>